<dbReference type="InterPro" id="IPR058163">
    <property type="entry name" value="LysR-type_TF_proteobact-type"/>
</dbReference>
<gene>
    <name evidence="6" type="ORF">INH39_11415</name>
</gene>
<dbReference type="PANTHER" id="PTHR30537">
    <property type="entry name" value="HTH-TYPE TRANSCRIPTIONAL REGULATOR"/>
    <property type="match status" value="1"/>
</dbReference>
<organism evidence="6 7">
    <name type="scientific">Massilia violaceinigra</name>
    <dbReference type="NCBI Taxonomy" id="2045208"/>
    <lineage>
        <taxon>Bacteria</taxon>
        <taxon>Pseudomonadati</taxon>
        <taxon>Pseudomonadota</taxon>
        <taxon>Betaproteobacteria</taxon>
        <taxon>Burkholderiales</taxon>
        <taxon>Oxalobacteraceae</taxon>
        <taxon>Telluria group</taxon>
        <taxon>Massilia</taxon>
    </lineage>
</organism>
<evidence type="ECO:0000256" key="4">
    <source>
        <dbReference type="ARBA" id="ARBA00023163"/>
    </source>
</evidence>
<keyword evidence="7" id="KW-1185">Reference proteome</keyword>
<dbReference type="Pfam" id="PF00126">
    <property type="entry name" value="HTH_1"/>
    <property type="match status" value="1"/>
</dbReference>
<dbReference type="InterPro" id="IPR005119">
    <property type="entry name" value="LysR_subst-bd"/>
</dbReference>
<feature type="domain" description="HTH lysR-type" evidence="5">
    <location>
        <begin position="1"/>
        <end position="59"/>
    </location>
</feature>
<dbReference type="Pfam" id="PF03466">
    <property type="entry name" value="LysR_substrate"/>
    <property type="match status" value="1"/>
</dbReference>
<dbReference type="Gene3D" id="3.40.190.290">
    <property type="match status" value="1"/>
</dbReference>
<proteinExistence type="inferred from homology"/>
<keyword evidence="4" id="KW-0804">Transcription</keyword>
<dbReference type="InterPro" id="IPR000847">
    <property type="entry name" value="LysR_HTH_N"/>
</dbReference>
<dbReference type="EMBL" id="CP063361">
    <property type="protein sequence ID" value="UOD32219.1"/>
    <property type="molecule type" value="Genomic_DNA"/>
</dbReference>
<dbReference type="PROSITE" id="PS50931">
    <property type="entry name" value="HTH_LYSR"/>
    <property type="match status" value="1"/>
</dbReference>
<dbReference type="PANTHER" id="PTHR30537:SF72">
    <property type="entry name" value="LYSR FAMILY TRANSCRIPTIONAL REGULATOR"/>
    <property type="match status" value="1"/>
</dbReference>
<keyword evidence="2" id="KW-0805">Transcription regulation</keyword>
<evidence type="ECO:0000313" key="7">
    <source>
        <dbReference type="Proteomes" id="UP000831532"/>
    </source>
</evidence>
<dbReference type="SUPFAM" id="SSF53850">
    <property type="entry name" value="Periplasmic binding protein-like II"/>
    <property type="match status" value="1"/>
</dbReference>
<evidence type="ECO:0000256" key="3">
    <source>
        <dbReference type="ARBA" id="ARBA00023125"/>
    </source>
</evidence>
<name>A0ABY4AEZ7_9BURK</name>
<accession>A0ABY4AEZ7</accession>
<evidence type="ECO:0000256" key="1">
    <source>
        <dbReference type="ARBA" id="ARBA00009437"/>
    </source>
</evidence>
<comment type="similarity">
    <text evidence="1">Belongs to the LysR transcriptional regulatory family.</text>
</comment>
<reference evidence="6 7" key="1">
    <citation type="submission" date="2020-10" db="EMBL/GenBank/DDBJ databases">
        <title>Genome analysis of Massilia species.</title>
        <authorList>
            <person name="Jung D.-H."/>
        </authorList>
    </citation>
    <scope>NUCLEOTIDE SEQUENCE [LARGE SCALE GENOMIC DNA]</scope>
    <source>
        <strain evidence="7">sipir</strain>
    </source>
</reference>
<dbReference type="RefSeq" id="WP_243493275.1">
    <property type="nucleotide sequence ID" value="NZ_CP063361.1"/>
</dbReference>
<protein>
    <submittedName>
        <fullName evidence="6">LysR family transcriptional regulator</fullName>
    </submittedName>
</protein>
<evidence type="ECO:0000259" key="5">
    <source>
        <dbReference type="PROSITE" id="PS50931"/>
    </source>
</evidence>
<dbReference type="CDD" id="cd08476">
    <property type="entry name" value="PBP2_CrgA_like_7"/>
    <property type="match status" value="1"/>
</dbReference>
<dbReference type="Proteomes" id="UP000831532">
    <property type="component" value="Chromosome"/>
</dbReference>
<evidence type="ECO:0000256" key="2">
    <source>
        <dbReference type="ARBA" id="ARBA00023015"/>
    </source>
</evidence>
<dbReference type="InterPro" id="IPR036388">
    <property type="entry name" value="WH-like_DNA-bd_sf"/>
</dbReference>
<dbReference type="InterPro" id="IPR036390">
    <property type="entry name" value="WH_DNA-bd_sf"/>
</dbReference>
<evidence type="ECO:0000313" key="6">
    <source>
        <dbReference type="EMBL" id="UOD32219.1"/>
    </source>
</evidence>
<sequence>MDSVAGINVFVLVAETRNFSEAGRRLGVSSSAVGKSIARMEERLGVRLFHRNTRNITPTAEGLQFLERCRRILCEIEAAELDLSNASSAPRGKLRVSLPRYSGAFEAAIADFMRAYPAVELDLDFSDRLVDVIRDGFDVAIRTGELHDSGLKRRRLGSFRRLLVASPAYLAERGTPVHPPDLLAHTCLHYRFPSTGRLEQWPLGQDEHGSGPELPLSMVCNSIEMRLFLALRGQGIAYAPDFTVTAALAAGRLHTVLDEYARERGTMWALWPASRHASPKLGALIDFLSEQVFPED</sequence>
<keyword evidence="3" id="KW-0238">DNA-binding</keyword>
<dbReference type="SUPFAM" id="SSF46785">
    <property type="entry name" value="Winged helix' DNA-binding domain"/>
    <property type="match status" value="1"/>
</dbReference>
<dbReference type="Gene3D" id="1.10.10.10">
    <property type="entry name" value="Winged helix-like DNA-binding domain superfamily/Winged helix DNA-binding domain"/>
    <property type="match status" value="1"/>
</dbReference>